<feature type="transmembrane region" description="Helical" evidence="1">
    <location>
        <begin position="23"/>
        <end position="43"/>
    </location>
</feature>
<dbReference type="Proteomes" id="UP000461409">
    <property type="component" value="Unassembled WGS sequence"/>
</dbReference>
<name>A0A844XGX5_9SPHN</name>
<accession>A0A844XGX5</accession>
<dbReference type="EMBL" id="WUBR01000003">
    <property type="protein sequence ID" value="MWV28785.1"/>
    <property type="molecule type" value="Genomic_DNA"/>
</dbReference>
<sequence length="70" mass="7738">MSADETHTFDEGERKPLGAMQRAWCVLMFVVMLSSAAVFGVFINDMLHPENAPVVRMELAALTPQPGFDL</sequence>
<evidence type="ECO:0000256" key="1">
    <source>
        <dbReference type="SAM" id="Phobius"/>
    </source>
</evidence>
<keyword evidence="1" id="KW-0812">Transmembrane</keyword>
<proteinExistence type="predicted"/>
<evidence type="ECO:0000313" key="3">
    <source>
        <dbReference type="Proteomes" id="UP000461409"/>
    </source>
</evidence>
<keyword evidence="1" id="KW-1133">Transmembrane helix</keyword>
<reference evidence="2 3" key="1">
    <citation type="submission" date="2019-12" db="EMBL/GenBank/DDBJ databases">
        <authorList>
            <person name="Lee S.D."/>
        </authorList>
    </citation>
    <scope>NUCLEOTIDE SEQUENCE [LARGE SCALE GENOMIC DNA]</scope>
    <source>
        <strain evidence="2 3">GH3-10</strain>
    </source>
</reference>
<dbReference type="AlphaFoldDB" id="A0A844XGX5"/>
<keyword evidence="1" id="KW-0472">Membrane</keyword>
<gene>
    <name evidence="2" type="ORF">GRF63_12795</name>
</gene>
<protein>
    <submittedName>
        <fullName evidence="2">Uncharacterized protein</fullName>
    </submittedName>
</protein>
<organism evidence="2 3">
    <name type="scientific">Aurantiacibacter rhizosphaerae</name>
    <dbReference type="NCBI Taxonomy" id="2691582"/>
    <lineage>
        <taxon>Bacteria</taxon>
        <taxon>Pseudomonadati</taxon>
        <taxon>Pseudomonadota</taxon>
        <taxon>Alphaproteobacteria</taxon>
        <taxon>Sphingomonadales</taxon>
        <taxon>Erythrobacteraceae</taxon>
        <taxon>Aurantiacibacter</taxon>
    </lineage>
</organism>
<evidence type="ECO:0000313" key="2">
    <source>
        <dbReference type="EMBL" id="MWV28785.1"/>
    </source>
</evidence>
<reference evidence="2 3" key="2">
    <citation type="submission" date="2020-02" db="EMBL/GenBank/DDBJ databases">
        <title>Erythrobacter dongmakensis sp. nov., isolated from a tidal mudflat.</title>
        <authorList>
            <person name="Kim I.S."/>
        </authorList>
    </citation>
    <scope>NUCLEOTIDE SEQUENCE [LARGE SCALE GENOMIC DNA]</scope>
    <source>
        <strain evidence="2 3">GH3-10</strain>
    </source>
</reference>
<keyword evidence="3" id="KW-1185">Reference proteome</keyword>
<dbReference type="RefSeq" id="WP_160486447.1">
    <property type="nucleotide sequence ID" value="NZ_WUBR01000003.1"/>
</dbReference>
<comment type="caution">
    <text evidence="2">The sequence shown here is derived from an EMBL/GenBank/DDBJ whole genome shotgun (WGS) entry which is preliminary data.</text>
</comment>